<dbReference type="MEROPS" id="M49.001"/>
<gene>
    <name evidence="3" type="ORF">DICVIV_02631</name>
</gene>
<keyword evidence="4" id="KW-1185">Reference proteome</keyword>
<dbReference type="PANTHER" id="PTHR23422:SF11">
    <property type="entry name" value="DIPEPTIDYL PEPTIDASE 3"/>
    <property type="match status" value="1"/>
</dbReference>
<dbReference type="AlphaFoldDB" id="A0A0D8Y9C9"/>
<evidence type="ECO:0000313" key="3">
    <source>
        <dbReference type="EMBL" id="KJH51171.1"/>
    </source>
</evidence>
<evidence type="ECO:0000256" key="2">
    <source>
        <dbReference type="ARBA" id="ARBA00022801"/>
    </source>
</evidence>
<dbReference type="Pfam" id="PF03571">
    <property type="entry name" value="Peptidase_M49"/>
    <property type="match status" value="1"/>
</dbReference>
<accession>A0A0D8Y9C9</accession>
<feature type="non-terminal residue" evidence="3">
    <location>
        <position position="1"/>
    </location>
</feature>
<dbReference type="GO" id="GO:0005737">
    <property type="term" value="C:cytoplasm"/>
    <property type="evidence" value="ECO:0007669"/>
    <property type="project" value="TreeGrafter"/>
</dbReference>
<sequence length="114" mass="12985">AHCYARYVLTKVCLEAGQGFVTITECKGNDGNPDLEFKLDRTKIDSVGRPAVNKFLAKLQAYKSTGNVEEGTKMFEHYGEVTEVEIRWRDICVARRKPRRLFVQANTKINNEGM</sequence>
<evidence type="ECO:0000313" key="4">
    <source>
        <dbReference type="Proteomes" id="UP000053766"/>
    </source>
</evidence>
<reference evidence="4" key="2">
    <citation type="journal article" date="2016" name="Sci. Rep.">
        <title>Dictyocaulus viviparus genome, variome and transcriptome elucidate lungworm biology and support future intervention.</title>
        <authorList>
            <person name="McNulty S.N."/>
            <person name="Strube C."/>
            <person name="Rosa B.A."/>
            <person name="Martin J.C."/>
            <person name="Tyagi R."/>
            <person name="Choi Y.J."/>
            <person name="Wang Q."/>
            <person name="Hallsworth Pepin K."/>
            <person name="Zhang X."/>
            <person name="Ozersky P."/>
            <person name="Wilson R.K."/>
            <person name="Sternberg P.W."/>
            <person name="Gasser R.B."/>
            <person name="Mitreva M."/>
        </authorList>
    </citation>
    <scope>NUCLEOTIDE SEQUENCE [LARGE SCALE GENOMIC DNA]</scope>
    <source>
        <strain evidence="4">HannoverDv2000</strain>
    </source>
</reference>
<keyword evidence="2" id="KW-0378">Hydrolase</keyword>
<proteinExistence type="predicted"/>
<dbReference type="GO" id="GO:0046872">
    <property type="term" value="F:metal ion binding"/>
    <property type="evidence" value="ECO:0007669"/>
    <property type="project" value="UniProtKB-KW"/>
</dbReference>
<evidence type="ECO:0000256" key="1">
    <source>
        <dbReference type="ARBA" id="ARBA00022723"/>
    </source>
</evidence>
<dbReference type="EMBL" id="KN716189">
    <property type="protein sequence ID" value="KJH51171.1"/>
    <property type="molecule type" value="Genomic_DNA"/>
</dbReference>
<organism evidence="3 4">
    <name type="scientific">Dictyocaulus viviparus</name>
    <name type="common">Bovine lungworm</name>
    <dbReference type="NCBI Taxonomy" id="29172"/>
    <lineage>
        <taxon>Eukaryota</taxon>
        <taxon>Metazoa</taxon>
        <taxon>Ecdysozoa</taxon>
        <taxon>Nematoda</taxon>
        <taxon>Chromadorea</taxon>
        <taxon>Rhabditida</taxon>
        <taxon>Rhabditina</taxon>
        <taxon>Rhabditomorpha</taxon>
        <taxon>Strongyloidea</taxon>
        <taxon>Metastrongylidae</taxon>
        <taxon>Dictyocaulus</taxon>
    </lineage>
</organism>
<name>A0A0D8Y9C9_DICVI</name>
<dbReference type="STRING" id="29172.A0A0D8Y9C9"/>
<reference evidence="3 4" key="1">
    <citation type="submission" date="2013-11" db="EMBL/GenBank/DDBJ databases">
        <title>Draft genome of the bovine lungworm Dictyocaulus viviparus.</title>
        <authorList>
            <person name="Mitreva M."/>
        </authorList>
    </citation>
    <scope>NUCLEOTIDE SEQUENCE [LARGE SCALE GENOMIC DNA]</scope>
    <source>
        <strain evidence="3 4">HannoverDv2000</strain>
    </source>
</reference>
<dbReference type="PANTHER" id="PTHR23422">
    <property type="entry name" value="DIPEPTIDYL PEPTIDASE III-RELATED"/>
    <property type="match status" value="1"/>
</dbReference>
<keyword evidence="1" id="KW-0479">Metal-binding</keyword>
<dbReference type="GO" id="GO:0008239">
    <property type="term" value="F:dipeptidyl-peptidase activity"/>
    <property type="evidence" value="ECO:0007669"/>
    <property type="project" value="TreeGrafter"/>
</dbReference>
<dbReference type="InterPro" id="IPR039461">
    <property type="entry name" value="Peptidase_M49"/>
</dbReference>
<dbReference type="Proteomes" id="UP000053766">
    <property type="component" value="Unassembled WGS sequence"/>
</dbReference>
<protein>
    <submittedName>
        <fullName evidence="3">Uncharacterized protein</fullName>
    </submittedName>
</protein>
<dbReference type="OrthoDB" id="4694525at2759"/>